<dbReference type="GO" id="GO:0003677">
    <property type="term" value="F:DNA binding"/>
    <property type="evidence" value="ECO:0007669"/>
    <property type="project" value="InterPro"/>
</dbReference>
<dbReference type="GO" id="GO:0006304">
    <property type="term" value="P:DNA modification"/>
    <property type="evidence" value="ECO:0007669"/>
    <property type="project" value="InterPro"/>
</dbReference>
<organism evidence="2 3">
    <name type="scientific">Escherichia coli</name>
    <dbReference type="NCBI Taxonomy" id="562"/>
    <lineage>
        <taxon>Bacteria</taxon>
        <taxon>Pseudomonadati</taxon>
        <taxon>Pseudomonadota</taxon>
        <taxon>Gammaproteobacteria</taxon>
        <taxon>Enterobacterales</taxon>
        <taxon>Enterobacteriaceae</taxon>
        <taxon>Escherichia</taxon>
    </lineage>
</organism>
<name>A0A2X1JLA6_ECOLX</name>
<dbReference type="Proteomes" id="UP000250561">
    <property type="component" value="Unassembled WGS sequence"/>
</dbReference>
<reference evidence="2 3" key="1">
    <citation type="submission" date="2018-06" db="EMBL/GenBank/DDBJ databases">
        <authorList>
            <consortium name="Pathogen Informatics"/>
            <person name="Doyle S."/>
        </authorList>
    </citation>
    <scope>NUCLEOTIDE SEQUENCE [LARGE SCALE GENOMIC DNA]</scope>
    <source>
        <strain evidence="2 3">NCTC11126</strain>
    </source>
</reference>
<dbReference type="REBASE" id="435836">
    <property type="entry name" value="Eco11126IP"/>
</dbReference>
<dbReference type="EC" id="3.1.21.3" evidence="2"/>
<evidence type="ECO:0000313" key="2">
    <source>
        <dbReference type="EMBL" id="SPW47777.1"/>
    </source>
</evidence>
<accession>A0A2X1JLA6</accession>
<dbReference type="EMBL" id="UARS01000007">
    <property type="protein sequence ID" value="SPW47777.1"/>
    <property type="molecule type" value="Genomic_DNA"/>
</dbReference>
<dbReference type="Pfam" id="PF08463">
    <property type="entry name" value="EcoEI_R_C"/>
    <property type="match status" value="1"/>
</dbReference>
<gene>
    <name evidence="2" type="ORF">NCTC11126_03294</name>
</gene>
<proteinExistence type="predicted"/>
<dbReference type="InterPro" id="IPR013670">
    <property type="entry name" value="EcoEI_R_C_dom"/>
</dbReference>
<dbReference type="GO" id="GO:0009035">
    <property type="term" value="F:type I site-specific deoxyribonuclease activity"/>
    <property type="evidence" value="ECO:0007669"/>
    <property type="project" value="UniProtKB-EC"/>
</dbReference>
<protein>
    <submittedName>
        <fullName evidence="2">Type I restriction enzyme EcoAI R protein</fullName>
        <ecNumber evidence="2">3.1.21.3</ecNumber>
    </submittedName>
</protein>
<evidence type="ECO:0000259" key="1">
    <source>
        <dbReference type="Pfam" id="PF08463"/>
    </source>
</evidence>
<dbReference type="AlphaFoldDB" id="A0A2X1JLA6"/>
<keyword evidence="2" id="KW-0378">Hydrolase</keyword>
<feature type="domain" description="EcoEI R protein C-terminal" evidence="1">
    <location>
        <begin position="1"/>
        <end position="96"/>
    </location>
</feature>
<sequence length="103" mass="11705">MLCHVVYGQPPLTRKERAENVRKRNYFTKYSEAAQAVLDNLLDKYADAGVQEIESIQVLKLKPFDSMGTLPEIIKTGFGDRNGYNQALSELENEIYQLPPRSA</sequence>
<evidence type="ECO:0000313" key="3">
    <source>
        <dbReference type="Proteomes" id="UP000250561"/>
    </source>
</evidence>
<dbReference type="RefSeq" id="WP_413173789.1">
    <property type="nucleotide sequence ID" value="NZ_JBHJMA010000001.1"/>
</dbReference>